<evidence type="ECO:0000313" key="2">
    <source>
        <dbReference type="Proteomes" id="UP000094569"/>
    </source>
</evidence>
<accession>A0A1E3B8U7</accession>
<dbReference type="AlphaFoldDB" id="A0A1E3B8U7"/>
<reference evidence="1 2" key="1">
    <citation type="journal article" date="2016" name="BMC Genomics">
        <title>Comparative genomic and transcriptomic analyses of the Fuzhuan brick tea-fermentation fungus Aspergillus cristatus.</title>
        <authorList>
            <person name="Ge Y."/>
            <person name="Wang Y."/>
            <person name="Liu Y."/>
            <person name="Tan Y."/>
            <person name="Ren X."/>
            <person name="Zhang X."/>
            <person name="Hyde K.D."/>
            <person name="Liu Y."/>
            <person name="Liu Z."/>
        </authorList>
    </citation>
    <scope>NUCLEOTIDE SEQUENCE [LARGE SCALE GENOMIC DNA]</scope>
    <source>
        <strain evidence="1 2">GZAAS20.1005</strain>
    </source>
</reference>
<evidence type="ECO:0000313" key="1">
    <source>
        <dbReference type="EMBL" id="ODM17344.1"/>
    </source>
</evidence>
<evidence type="ECO:0008006" key="3">
    <source>
        <dbReference type="Google" id="ProtNLM"/>
    </source>
</evidence>
<comment type="caution">
    <text evidence="1">The sequence shown here is derived from an EMBL/GenBank/DDBJ whole genome shotgun (WGS) entry which is preliminary data.</text>
</comment>
<organism evidence="1 2">
    <name type="scientific">Aspergillus cristatus</name>
    <name type="common">Chinese Fuzhuan brick tea-fermentation fungus</name>
    <name type="synonym">Eurotium cristatum</name>
    <dbReference type="NCBI Taxonomy" id="573508"/>
    <lineage>
        <taxon>Eukaryota</taxon>
        <taxon>Fungi</taxon>
        <taxon>Dikarya</taxon>
        <taxon>Ascomycota</taxon>
        <taxon>Pezizomycotina</taxon>
        <taxon>Eurotiomycetes</taxon>
        <taxon>Eurotiomycetidae</taxon>
        <taxon>Eurotiales</taxon>
        <taxon>Aspergillaceae</taxon>
        <taxon>Aspergillus</taxon>
        <taxon>Aspergillus subgen. Aspergillus</taxon>
    </lineage>
</organism>
<gene>
    <name evidence="1" type="ORF">SI65_07019</name>
</gene>
<proteinExistence type="predicted"/>
<keyword evidence="2" id="KW-1185">Reference proteome</keyword>
<dbReference type="VEuPathDB" id="FungiDB:SI65_07019"/>
<dbReference type="Proteomes" id="UP000094569">
    <property type="component" value="Unassembled WGS sequence"/>
</dbReference>
<name>A0A1E3B8U7_ASPCR</name>
<protein>
    <recommendedName>
        <fullName evidence="3">DDE-1 domain-containing protein</fullName>
    </recommendedName>
</protein>
<sequence>MKTIIQYGILSEDIYNFDETGFAMGLTATQKVVIRSEYYGRRSVSQPGNREWVTTIESINASGWVLPPCIIFKGKNLIQGWFDDLQGTGALKLAKMGGLQMKSGFGGFKNTLFQ</sequence>
<dbReference type="EMBL" id="JXNT01000008">
    <property type="protein sequence ID" value="ODM17344.1"/>
    <property type="molecule type" value="Genomic_DNA"/>
</dbReference>
<dbReference type="STRING" id="573508.A0A1E3B8U7"/>
<dbReference type="OrthoDB" id="4510550at2759"/>